<evidence type="ECO:0000313" key="3">
    <source>
        <dbReference type="Proteomes" id="UP000229699"/>
    </source>
</evidence>
<feature type="transmembrane region" description="Helical" evidence="1">
    <location>
        <begin position="79"/>
        <end position="98"/>
    </location>
</feature>
<evidence type="ECO:0008006" key="4">
    <source>
        <dbReference type="Google" id="ProtNLM"/>
    </source>
</evidence>
<name>A0A2H0C1K3_9BACT</name>
<dbReference type="EMBL" id="PCTC01000012">
    <property type="protein sequence ID" value="PIP63794.1"/>
    <property type="molecule type" value="Genomic_DNA"/>
</dbReference>
<organism evidence="2 3">
    <name type="scientific">Candidatus Roizmanbacteria bacterium CG22_combo_CG10-13_8_21_14_all_34_12</name>
    <dbReference type="NCBI Taxonomy" id="1974860"/>
    <lineage>
        <taxon>Bacteria</taxon>
        <taxon>Candidatus Roizmaniibacteriota</taxon>
    </lineage>
</organism>
<reference evidence="2 3" key="1">
    <citation type="submission" date="2017-09" db="EMBL/GenBank/DDBJ databases">
        <title>Depth-based differentiation of microbial function through sediment-hosted aquifers and enrichment of novel symbionts in the deep terrestrial subsurface.</title>
        <authorList>
            <person name="Probst A.J."/>
            <person name="Ladd B."/>
            <person name="Jarett J.K."/>
            <person name="Geller-Mcgrath D.E."/>
            <person name="Sieber C.M."/>
            <person name="Emerson J.B."/>
            <person name="Anantharaman K."/>
            <person name="Thomas B.C."/>
            <person name="Malmstrom R."/>
            <person name="Stieglmeier M."/>
            <person name="Klingl A."/>
            <person name="Woyke T."/>
            <person name="Ryan C.M."/>
            <person name="Banfield J.F."/>
        </authorList>
    </citation>
    <scope>NUCLEOTIDE SEQUENCE [LARGE SCALE GENOMIC DNA]</scope>
    <source>
        <strain evidence="2">CG22_combo_CG10-13_8_21_14_all_34_12</strain>
    </source>
</reference>
<protein>
    <recommendedName>
        <fullName evidence="4">Lycopene cyclase domain-containing protein</fullName>
    </recommendedName>
</protein>
<keyword evidence="1" id="KW-0812">Transmembrane</keyword>
<dbReference type="AlphaFoldDB" id="A0A2H0C1K3"/>
<keyword evidence="1" id="KW-0472">Membrane</keyword>
<sequence>MFDFPYFWIGLIILTIPTLSFLLKFHLFISKFIKICAYFFCLATLNEFTALTLGHWKFTSPAYVGRMSFFGFIIPFEEFFFYFIIMSLAVMSYFEFFFDDRK</sequence>
<proteinExistence type="predicted"/>
<dbReference type="Proteomes" id="UP000229699">
    <property type="component" value="Unassembled WGS sequence"/>
</dbReference>
<accession>A0A2H0C1K3</accession>
<keyword evidence="1" id="KW-1133">Transmembrane helix</keyword>
<feature type="transmembrane region" description="Helical" evidence="1">
    <location>
        <begin position="35"/>
        <end position="59"/>
    </location>
</feature>
<gene>
    <name evidence="2" type="ORF">COW97_00510</name>
</gene>
<evidence type="ECO:0000313" key="2">
    <source>
        <dbReference type="EMBL" id="PIP63794.1"/>
    </source>
</evidence>
<evidence type="ECO:0000256" key="1">
    <source>
        <dbReference type="SAM" id="Phobius"/>
    </source>
</evidence>
<feature type="transmembrane region" description="Helical" evidence="1">
    <location>
        <begin position="6"/>
        <end position="23"/>
    </location>
</feature>
<comment type="caution">
    <text evidence="2">The sequence shown here is derived from an EMBL/GenBank/DDBJ whole genome shotgun (WGS) entry which is preliminary data.</text>
</comment>